<accession>A0A376MUG2</accession>
<dbReference type="EMBL" id="UGAW01000001">
    <property type="protein sequence ID" value="STG54078.1"/>
    <property type="molecule type" value="Genomic_DNA"/>
</dbReference>
<organism evidence="1 2">
    <name type="scientific">Escherichia coli</name>
    <dbReference type="NCBI Taxonomy" id="562"/>
    <lineage>
        <taxon>Bacteria</taxon>
        <taxon>Pseudomonadati</taxon>
        <taxon>Pseudomonadota</taxon>
        <taxon>Gammaproteobacteria</taxon>
        <taxon>Enterobacterales</taxon>
        <taxon>Enterobacteriaceae</taxon>
        <taxon>Escherichia</taxon>
    </lineage>
</organism>
<proteinExistence type="predicted"/>
<name>A0A376MUG2_ECOLX</name>
<protein>
    <submittedName>
        <fullName evidence="1">Uncharacterized protein</fullName>
    </submittedName>
</protein>
<dbReference type="AlphaFoldDB" id="A0A376MUG2"/>
<evidence type="ECO:0000313" key="1">
    <source>
        <dbReference type="EMBL" id="STG54078.1"/>
    </source>
</evidence>
<gene>
    <name evidence="1" type="ORF">NCTC11112_04649</name>
</gene>
<reference evidence="1 2" key="1">
    <citation type="submission" date="2018-06" db="EMBL/GenBank/DDBJ databases">
        <authorList>
            <consortium name="Pathogen Informatics"/>
            <person name="Doyle S."/>
        </authorList>
    </citation>
    <scope>NUCLEOTIDE SEQUENCE [LARGE SCALE GENOMIC DNA]</scope>
    <source>
        <strain evidence="1 2">NCTC11112</strain>
    </source>
</reference>
<sequence>MGKLRYRNLVPAEGMSNMFVNIRLGNQPAGSEAHCRACG</sequence>
<dbReference type="Proteomes" id="UP000254817">
    <property type="component" value="Unassembled WGS sequence"/>
</dbReference>
<evidence type="ECO:0000313" key="2">
    <source>
        <dbReference type="Proteomes" id="UP000254817"/>
    </source>
</evidence>